<dbReference type="OrthoDB" id="350300at2157"/>
<protein>
    <submittedName>
        <fullName evidence="1">Uncharacterized protein</fullName>
    </submittedName>
</protein>
<name>A0A1G9Z0W4_9EURY</name>
<accession>A0A1G9Z0W4</accession>
<keyword evidence="2" id="KW-1185">Reference proteome</keyword>
<reference evidence="2" key="1">
    <citation type="submission" date="2016-10" db="EMBL/GenBank/DDBJ databases">
        <authorList>
            <person name="Varghese N."/>
            <person name="Submissions S."/>
        </authorList>
    </citation>
    <scope>NUCLEOTIDE SEQUENCE [LARGE SCALE GENOMIC DNA]</scope>
    <source>
        <strain evidence="2">CGMCC 1.10119</strain>
    </source>
</reference>
<evidence type="ECO:0000313" key="1">
    <source>
        <dbReference type="EMBL" id="SDN14954.1"/>
    </source>
</evidence>
<dbReference type="RefSeq" id="WP_139173387.1">
    <property type="nucleotide sequence ID" value="NZ_FNHL01000006.1"/>
</dbReference>
<proteinExistence type="predicted"/>
<sequence>MRAGNDQLRRELEGKFRPPLDVLLDPSLLVASSSLERLTDSKVFESQTQATLGEMPTKPRIGTLCVPSTFRELLENGDQHDVRNTSVWNFYRGQAETASRDQIVASLDRNGVSEFSVDSKPSGLQWENALDKSARDSRLLETLGEEHEFLRSGGVVLSRTPTFVKALRDAGSPTVDVGKAQLATEVKDRLTDIGYKNPAGVCVFGVSSADSTVDALVGDILSASSDLLLYRLDA</sequence>
<dbReference type="EMBL" id="FNHL01000006">
    <property type="protein sequence ID" value="SDN14954.1"/>
    <property type="molecule type" value="Genomic_DNA"/>
</dbReference>
<dbReference type="Proteomes" id="UP000199451">
    <property type="component" value="Unassembled WGS sequence"/>
</dbReference>
<organism evidence="1 2">
    <name type="scientific">Halogranum gelatinilyticum</name>
    <dbReference type="NCBI Taxonomy" id="660521"/>
    <lineage>
        <taxon>Archaea</taxon>
        <taxon>Methanobacteriati</taxon>
        <taxon>Methanobacteriota</taxon>
        <taxon>Stenosarchaea group</taxon>
        <taxon>Halobacteria</taxon>
        <taxon>Halobacteriales</taxon>
        <taxon>Haloferacaceae</taxon>
    </lineage>
</organism>
<evidence type="ECO:0000313" key="2">
    <source>
        <dbReference type="Proteomes" id="UP000199451"/>
    </source>
</evidence>
<dbReference type="AlphaFoldDB" id="A0A1G9Z0W4"/>
<gene>
    <name evidence="1" type="ORF">SAMN04487949_3496</name>
</gene>